<sequence>MSHRLDHLPLKRTSIEEAIQKISQIRPLSNTNDPITNEGVISSTISDATRYSFLDLPGEICNRIYCYTLAIGQKCVPCPAGLNKKRGSGFQLLVLCKQIHNEARSLLENKSTAYIPVTGMTPFGASINQVLAFGQRTVSPVLYTMIIALTTFMSVHIHMHCDATWTENGFVNVDKSSMGLIHRLRQALLIHTSNSADLVHASNGRNRYATVHLDQFIMFWRHRLPGAISNLPWNLWHCLEIMGRDTDTIWDVRYYVWTVDKDFNQRHPEWEENQWVQYREVKALCEQYDHVKLTVEVYGEQVWDKEGGLEREGSTMRETTRHSEHWSMTPYCRPGDPEQTRLEILYA</sequence>
<dbReference type="Proteomes" id="UP000193144">
    <property type="component" value="Unassembled WGS sequence"/>
</dbReference>
<accession>A0A1Y1ZPL3</accession>
<evidence type="ECO:0000313" key="1">
    <source>
        <dbReference type="EMBL" id="ORY12191.1"/>
    </source>
</evidence>
<keyword evidence="2" id="KW-1185">Reference proteome</keyword>
<proteinExistence type="predicted"/>
<evidence type="ECO:0000313" key="2">
    <source>
        <dbReference type="Proteomes" id="UP000193144"/>
    </source>
</evidence>
<reference evidence="1 2" key="1">
    <citation type="submission" date="2016-07" db="EMBL/GenBank/DDBJ databases">
        <title>Pervasive Adenine N6-methylation of Active Genes in Fungi.</title>
        <authorList>
            <consortium name="DOE Joint Genome Institute"/>
            <person name="Mondo S.J."/>
            <person name="Dannebaum R.O."/>
            <person name="Kuo R.C."/>
            <person name="Labutti K."/>
            <person name="Haridas S."/>
            <person name="Kuo A."/>
            <person name="Salamov A."/>
            <person name="Ahrendt S.R."/>
            <person name="Lipzen A."/>
            <person name="Sullivan W."/>
            <person name="Andreopoulos W.B."/>
            <person name="Clum A."/>
            <person name="Lindquist E."/>
            <person name="Daum C."/>
            <person name="Ramamoorthy G.K."/>
            <person name="Gryganskyi A."/>
            <person name="Culley D."/>
            <person name="Magnuson J.K."/>
            <person name="James T.Y."/>
            <person name="O'Malley M.A."/>
            <person name="Stajich J.E."/>
            <person name="Spatafora J.W."/>
            <person name="Visel A."/>
            <person name="Grigoriev I.V."/>
        </authorList>
    </citation>
    <scope>NUCLEOTIDE SEQUENCE [LARGE SCALE GENOMIC DNA]</scope>
    <source>
        <strain evidence="1 2">CBS 115471</strain>
    </source>
</reference>
<gene>
    <name evidence="1" type="ORF">BCR34DRAFT_614092</name>
</gene>
<dbReference type="AlphaFoldDB" id="A0A1Y1ZPL3"/>
<dbReference type="OrthoDB" id="3673440at2759"/>
<protein>
    <submittedName>
        <fullName evidence="1">Uncharacterized protein</fullName>
    </submittedName>
</protein>
<dbReference type="EMBL" id="MCFA01000053">
    <property type="protein sequence ID" value="ORY12191.1"/>
    <property type="molecule type" value="Genomic_DNA"/>
</dbReference>
<name>A0A1Y1ZPL3_9PLEO</name>
<organism evidence="1 2">
    <name type="scientific">Clohesyomyces aquaticus</name>
    <dbReference type="NCBI Taxonomy" id="1231657"/>
    <lineage>
        <taxon>Eukaryota</taxon>
        <taxon>Fungi</taxon>
        <taxon>Dikarya</taxon>
        <taxon>Ascomycota</taxon>
        <taxon>Pezizomycotina</taxon>
        <taxon>Dothideomycetes</taxon>
        <taxon>Pleosporomycetidae</taxon>
        <taxon>Pleosporales</taxon>
        <taxon>Lindgomycetaceae</taxon>
        <taxon>Clohesyomyces</taxon>
    </lineage>
</organism>
<comment type="caution">
    <text evidence="1">The sequence shown here is derived from an EMBL/GenBank/DDBJ whole genome shotgun (WGS) entry which is preliminary data.</text>
</comment>